<dbReference type="EMBL" id="SMAD01000003">
    <property type="protein sequence ID" value="TCS88252.1"/>
    <property type="molecule type" value="Genomic_DNA"/>
</dbReference>
<dbReference type="PANTHER" id="PTHR33619:SF3">
    <property type="entry name" value="POLYSACCHARIDE EXPORT PROTEIN GFCE-RELATED"/>
    <property type="match status" value="1"/>
</dbReference>
<dbReference type="InterPro" id="IPR003715">
    <property type="entry name" value="Poly_export_N"/>
</dbReference>
<dbReference type="OrthoDB" id="662756at2"/>
<dbReference type="Pfam" id="PF02563">
    <property type="entry name" value="Poly_export"/>
    <property type="match status" value="1"/>
</dbReference>
<feature type="signal peptide" evidence="2">
    <location>
        <begin position="1"/>
        <end position="21"/>
    </location>
</feature>
<proteinExistence type="predicted"/>
<dbReference type="InterPro" id="IPR019554">
    <property type="entry name" value="Soluble_ligand-bd"/>
</dbReference>
<dbReference type="PANTHER" id="PTHR33619">
    <property type="entry name" value="POLYSACCHARIDE EXPORT PROTEIN GFCE-RELATED"/>
    <property type="match status" value="1"/>
</dbReference>
<dbReference type="Proteomes" id="UP000295807">
    <property type="component" value="Unassembled WGS sequence"/>
</dbReference>
<dbReference type="AlphaFoldDB" id="A0A4V2UTX9"/>
<dbReference type="Gene3D" id="3.10.560.10">
    <property type="entry name" value="Outer membrane lipoprotein wza domain like"/>
    <property type="match status" value="1"/>
</dbReference>
<evidence type="ECO:0000313" key="6">
    <source>
        <dbReference type="Proteomes" id="UP000295807"/>
    </source>
</evidence>
<keyword evidence="6" id="KW-1185">Reference proteome</keyword>
<dbReference type="Pfam" id="PF10531">
    <property type="entry name" value="SLBB"/>
    <property type="match status" value="1"/>
</dbReference>
<name>A0A4V2UTX9_9SPHI</name>
<organism evidence="5 6">
    <name type="scientific">Anseongella ginsenosidimutans</name>
    <dbReference type="NCBI Taxonomy" id="496056"/>
    <lineage>
        <taxon>Bacteria</taxon>
        <taxon>Pseudomonadati</taxon>
        <taxon>Bacteroidota</taxon>
        <taxon>Sphingobacteriia</taxon>
        <taxon>Sphingobacteriales</taxon>
        <taxon>Sphingobacteriaceae</taxon>
        <taxon>Anseongella</taxon>
    </lineage>
</organism>
<dbReference type="InterPro" id="IPR049712">
    <property type="entry name" value="Poly_export"/>
</dbReference>
<evidence type="ECO:0000256" key="2">
    <source>
        <dbReference type="SAM" id="SignalP"/>
    </source>
</evidence>
<keyword evidence="1 2" id="KW-0732">Signal</keyword>
<evidence type="ECO:0000259" key="4">
    <source>
        <dbReference type="Pfam" id="PF10531"/>
    </source>
</evidence>
<feature type="domain" description="Soluble ligand binding" evidence="4">
    <location>
        <begin position="139"/>
        <end position="192"/>
    </location>
</feature>
<comment type="caution">
    <text evidence="5">The sequence shown here is derived from an EMBL/GenBank/DDBJ whole genome shotgun (WGS) entry which is preliminary data.</text>
</comment>
<dbReference type="PROSITE" id="PS51257">
    <property type="entry name" value="PROKAR_LIPOPROTEIN"/>
    <property type="match status" value="1"/>
</dbReference>
<feature type="chain" id="PRO_5020962513" evidence="2">
    <location>
        <begin position="22"/>
        <end position="259"/>
    </location>
</feature>
<gene>
    <name evidence="5" type="ORF">EDD80_103114</name>
</gene>
<feature type="domain" description="Polysaccharide export protein N-terminal" evidence="3">
    <location>
        <begin position="50"/>
        <end position="134"/>
    </location>
</feature>
<dbReference type="GO" id="GO:0015159">
    <property type="term" value="F:polysaccharide transmembrane transporter activity"/>
    <property type="evidence" value="ECO:0007669"/>
    <property type="project" value="InterPro"/>
</dbReference>
<evidence type="ECO:0000256" key="1">
    <source>
        <dbReference type="ARBA" id="ARBA00022729"/>
    </source>
</evidence>
<evidence type="ECO:0000313" key="5">
    <source>
        <dbReference type="EMBL" id="TCS88252.1"/>
    </source>
</evidence>
<dbReference type="RefSeq" id="WP_132128477.1">
    <property type="nucleotide sequence ID" value="NZ_CP042432.1"/>
</dbReference>
<evidence type="ECO:0000259" key="3">
    <source>
        <dbReference type="Pfam" id="PF02563"/>
    </source>
</evidence>
<protein>
    <submittedName>
        <fullName evidence="5">Polysaccharide export outer membrane protein</fullName>
    </submittedName>
</protein>
<accession>A0A4V2UTX9</accession>
<sequence length="259" mass="28999">MKKIRLYFYTVLAVSALSSCASSKKLSYFQNIPENSKPVPVDIADYIEPVIHPDDVLEININTIDPQAAVMINSRNGDARTPSPASGYLVDKEGFVEIPVLGRVKLAGMSTFEAKEYLQQLASEFYRSPVVEVRYTNFRVTVLGEVENPASYVMPNERVSIIDALGYAGDLTVYGKRNNILLIRKNPEGENVAVRMDITDKRILNSPYFYLKQNDIVYVEPSRTRLLNSDNTVPRYLTLAATLVSAYVLLIRYTSLGGN</sequence>
<reference evidence="5 6" key="1">
    <citation type="submission" date="2019-03" db="EMBL/GenBank/DDBJ databases">
        <title>Genomic Encyclopedia of Type Strains, Phase IV (KMG-IV): sequencing the most valuable type-strain genomes for metagenomic binning, comparative biology and taxonomic classification.</title>
        <authorList>
            <person name="Goeker M."/>
        </authorList>
    </citation>
    <scope>NUCLEOTIDE SEQUENCE [LARGE SCALE GENOMIC DNA]</scope>
    <source>
        <strain evidence="5 6">DSM 21100</strain>
    </source>
</reference>